<evidence type="ECO:0000259" key="4">
    <source>
        <dbReference type="Pfam" id="PF03717"/>
    </source>
</evidence>
<dbReference type="GO" id="GO:0071555">
    <property type="term" value="P:cell wall organization"/>
    <property type="evidence" value="ECO:0007669"/>
    <property type="project" value="TreeGrafter"/>
</dbReference>
<evidence type="ECO:0000313" key="5">
    <source>
        <dbReference type="EMBL" id="KKR87453.1"/>
    </source>
</evidence>
<dbReference type="Pfam" id="PF00905">
    <property type="entry name" value="Transpeptidase"/>
    <property type="match status" value="1"/>
</dbReference>
<dbReference type="InterPro" id="IPR036138">
    <property type="entry name" value="PBP_dimer_sf"/>
</dbReference>
<dbReference type="EMBL" id="LCAE01000005">
    <property type="protein sequence ID" value="KKR87453.1"/>
    <property type="molecule type" value="Genomic_DNA"/>
</dbReference>
<dbReference type="Pfam" id="PF03717">
    <property type="entry name" value="PBP_dimer"/>
    <property type="match status" value="1"/>
</dbReference>
<evidence type="ECO:0000256" key="2">
    <source>
        <dbReference type="ARBA" id="ARBA00023136"/>
    </source>
</evidence>
<sequence length="552" mass="59553">MQARIKLLSILFLVSFLALLARLFYWQVTAADKLSDAARSQHKSGQIIGAGRGDILALDGTYWALGGESWLVFVNPQEITLTASSVANKLFSLFEEDSPGRLTELISKSDKEWVPLKEKVTPEVKKNIEAMEIEGVGFEPQEMRVYPEASSAAQILGFVGKNENGEDTGYFGLEGYYNLSLSGKAGYIGQDRDAAGAPILIGGKRSSSAIPGVDLATNLDKRIQLTIRSKLLEGIERYGAKAGSVIVMDPASGAILGMESFPSYDPAEYWEYGDALFKNPAISDSFEPGSVFKVLVMSAALDSGVVEQDTICDVCGGPVKVDKYTIETWDRKYFPDSAMTDVIVHSDNVGMTFVGGKLGADKLYDYLDKFGIGSPTGIDLQGEAAPALRKKGTWNIVDLATASFGQGVAVTPIQMTRAVSAIANKGVLVTPRVVSSTQFPSTTRVISSESSAKITAMMVEAVKNGEAKWTNLRGFKVAGKTGTAQIPIAGHYDEEKTNATFVGFAPYDNPKFVMLVTLREPSSSPWASETAAPLWFTIAKDLFPYLGIQPEK</sequence>
<dbReference type="SUPFAM" id="SSF56519">
    <property type="entry name" value="Penicillin binding protein dimerisation domain"/>
    <property type="match status" value="1"/>
</dbReference>
<dbReference type="InterPro" id="IPR012338">
    <property type="entry name" value="Beta-lactam/transpept-like"/>
</dbReference>
<dbReference type="SUPFAM" id="SSF56601">
    <property type="entry name" value="beta-lactamase/transpeptidase-like"/>
    <property type="match status" value="1"/>
</dbReference>
<feature type="domain" description="Penicillin-binding protein dimerisation" evidence="4">
    <location>
        <begin position="48"/>
        <end position="198"/>
    </location>
</feature>
<dbReference type="Gene3D" id="3.30.450.330">
    <property type="match status" value="1"/>
</dbReference>
<dbReference type="Proteomes" id="UP000033858">
    <property type="component" value="Unassembled WGS sequence"/>
</dbReference>
<protein>
    <submittedName>
        <fullName evidence="5">Peptidoglycan glycosyltransferase</fullName>
    </submittedName>
</protein>
<dbReference type="GO" id="GO:0008658">
    <property type="term" value="F:penicillin binding"/>
    <property type="evidence" value="ECO:0007669"/>
    <property type="project" value="InterPro"/>
</dbReference>
<evidence type="ECO:0000256" key="1">
    <source>
        <dbReference type="ARBA" id="ARBA00004370"/>
    </source>
</evidence>
<accession>A0A0G0UEW1</accession>
<dbReference type="InterPro" id="IPR001460">
    <property type="entry name" value="PCN-bd_Tpept"/>
</dbReference>
<dbReference type="PANTHER" id="PTHR30627">
    <property type="entry name" value="PEPTIDOGLYCAN D,D-TRANSPEPTIDASE"/>
    <property type="match status" value="1"/>
</dbReference>
<dbReference type="GO" id="GO:0016740">
    <property type="term" value="F:transferase activity"/>
    <property type="evidence" value="ECO:0007669"/>
    <property type="project" value="UniProtKB-KW"/>
</dbReference>
<evidence type="ECO:0000259" key="3">
    <source>
        <dbReference type="Pfam" id="PF00905"/>
    </source>
</evidence>
<evidence type="ECO:0000313" key="6">
    <source>
        <dbReference type="Proteomes" id="UP000033858"/>
    </source>
</evidence>
<comment type="caution">
    <text evidence="5">The sequence shown here is derived from an EMBL/GenBank/DDBJ whole genome shotgun (WGS) entry which is preliminary data.</text>
</comment>
<keyword evidence="2" id="KW-0472">Membrane</keyword>
<organism evidence="5 6">
    <name type="scientific">Candidatus Woesebacteria bacterium GW2011_GWB1_41_10</name>
    <dbReference type="NCBI Taxonomy" id="1618577"/>
    <lineage>
        <taxon>Bacteria</taxon>
        <taxon>Candidatus Woeseibacteriota</taxon>
    </lineage>
</organism>
<dbReference type="AlphaFoldDB" id="A0A0G0UEW1"/>
<dbReference type="Gene3D" id="3.40.710.10">
    <property type="entry name" value="DD-peptidase/beta-lactamase superfamily"/>
    <property type="match status" value="1"/>
</dbReference>
<dbReference type="PANTHER" id="PTHR30627:SF1">
    <property type="entry name" value="PEPTIDOGLYCAN D,D-TRANSPEPTIDASE FTSI"/>
    <property type="match status" value="1"/>
</dbReference>
<reference evidence="5 6" key="1">
    <citation type="journal article" date="2015" name="Nature">
        <title>rRNA introns, odd ribosomes, and small enigmatic genomes across a large radiation of phyla.</title>
        <authorList>
            <person name="Brown C.T."/>
            <person name="Hug L.A."/>
            <person name="Thomas B.C."/>
            <person name="Sharon I."/>
            <person name="Castelle C.J."/>
            <person name="Singh A."/>
            <person name="Wilkins M.J."/>
            <person name="Williams K.H."/>
            <person name="Banfield J.F."/>
        </authorList>
    </citation>
    <scope>NUCLEOTIDE SEQUENCE [LARGE SCALE GENOMIC DNA]</scope>
</reference>
<dbReference type="GO" id="GO:0005886">
    <property type="term" value="C:plasma membrane"/>
    <property type="evidence" value="ECO:0007669"/>
    <property type="project" value="TreeGrafter"/>
</dbReference>
<dbReference type="Gene3D" id="3.90.1310.10">
    <property type="entry name" value="Penicillin-binding protein 2a (Domain 2)"/>
    <property type="match status" value="1"/>
</dbReference>
<dbReference type="InterPro" id="IPR005311">
    <property type="entry name" value="PBP_dimer"/>
</dbReference>
<proteinExistence type="predicted"/>
<dbReference type="InterPro" id="IPR050515">
    <property type="entry name" value="Beta-lactam/transpept"/>
</dbReference>
<keyword evidence="5" id="KW-0808">Transferase</keyword>
<gene>
    <name evidence="5" type="ORF">UU32_C0005G0012</name>
</gene>
<name>A0A0G0UEW1_9BACT</name>
<feature type="domain" description="Penicillin-binding protein transpeptidase" evidence="3">
    <location>
        <begin position="243"/>
        <end position="534"/>
    </location>
</feature>
<comment type="subcellular location">
    <subcellularLocation>
        <location evidence="1">Membrane</location>
    </subcellularLocation>
</comment>